<dbReference type="PANTHER" id="PTHR47327:SF1">
    <property type="entry name" value="RE15579P"/>
    <property type="match status" value="1"/>
</dbReference>
<dbReference type="GO" id="GO:0009653">
    <property type="term" value="P:anatomical structure morphogenesis"/>
    <property type="evidence" value="ECO:0007669"/>
    <property type="project" value="TreeGrafter"/>
</dbReference>
<feature type="domain" description="Apple" evidence="2">
    <location>
        <begin position="145"/>
        <end position="231"/>
    </location>
</feature>
<dbReference type="CDD" id="cd01099">
    <property type="entry name" value="PAN_AP_HGF"/>
    <property type="match status" value="6"/>
</dbReference>
<dbReference type="SUPFAM" id="SSF57414">
    <property type="entry name" value="Hairpin loop containing domain-like"/>
    <property type="match status" value="10"/>
</dbReference>
<feature type="region of interest" description="Disordered" evidence="1">
    <location>
        <begin position="703"/>
        <end position="728"/>
    </location>
</feature>
<accession>A0A9Q0MK77</accession>
<feature type="domain" description="Apple" evidence="2">
    <location>
        <begin position="1377"/>
        <end position="1460"/>
    </location>
</feature>
<protein>
    <recommendedName>
        <fullName evidence="2">Apple domain-containing protein</fullName>
    </recommendedName>
</protein>
<feature type="region of interest" description="Disordered" evidence="1">
    <location>
        <begin position="1044"/>
        <end position="1087"/>
    </location>
</feature>
<keyword evidence="4" id="KW-1185">Reference proteome</keyword>
<evidence type="ECO:0000256" key="1">
    <source>
        <dbReference type="SAM" id="MobiDB-lite"/>
    </source>
</evidence>
<gene>
    <name evidence="3" type="ORF">RDWZM_003880</name>
</gene>
<dbReference type="Gene3D" id="3.50.4.10">
    <property type="entry name" value="Hepatocyte Growth Factor"/>
    <property type="match status" value="8"/>
</dbReference>
<feature type="region of interest" description="Disordered" evidence="1">
    <location>
        <begin position="627"/>
        <end position="665"/>
    </location>
</feature>
<dbReference type="InterPro" id="IPR052774">
    <property type="entry name" value="Celegans_DevNeuronal_Protein"/>
</dbReference>
<evidence type="ECO:0000313" key="4">
    <source>
        <dbReference type="Proteomes" id="UP001142055"/>
    </source>
</evidence>
<name>A0A9Q0MK77_BLOTA</name>
<feature type="domain" description="Apple" evidence="2">
    <location>
        <begin position="853"/>
        <end position="935"/>
    </location>
</feature>
<feature type="domain" description="Apple" evidence="2">
    <location>
        <begin position="1193"/>
        <end position="1281"/>
    </location>
</feature>
<sequence length="1471" mass="166215">MRHLLSSSSLVSSSMLTNVNRRLLIMLPVLLTVITRAIVSGDHNCFGGVETFERISTTDYAVGTVQSSGVLLQQDNVALTRDCINLCKQQQRCASFTLDYQQFRCQSYQESTRRHREHVQQSKTANLFEKVCLKGISKQEFDHVCGNERLWAFERVKDSFLDSFVDKELTNMIDREECAKACLTETAFICRSADFDEVRRICRLSKENRRTQPQAFVHAKDSQRDYLENQCAPSGPASCVYTTRPNMNVFSMESLQFANSADDCQLQCDRETSFNCRSFGFLNNRCMLSADDERTIGKHALIPAKGVLFGERTCVAELCTNGIFTYEKVTGHVLRSAITTPVELPNYSSFGVTGWCRESCDMAQLNCPAFTVNYQNNRCERLDRNTQGRVTDLIAKDGESYFEKICLRVPQIMSQCQDKYWAFERVIGYELAPVLYVKTLNFVQSRRDCEEYCLQEREFPCRSALYNDETTECRLSPEDRRTSPGNYYRSRSMKVNYLENQCVRAHSACPYVRTTDAYPTYTDIVEINNVASTEACERMCNDNRHFLCRSYAFYSSNGQCFLSGDDSVSAGSVYMQKRSSIMYYERQCSKLQTFNNGTSTITSSPGALVSDDGRLVIEHTTEDNSHAMINSFPTEGSSITHSGTTQSSTHGPNNGNNPGGSVNKETVIINGTVGGIITTRITRFPESLVPTLSPPDGVPYPEMSNTSPQPQPMINPSSNGYGSSTGSHQPSGFPIGTSNDPNIPLITPTLPIKFPSNTKCAPNARFLFEKVTSFEPIGGHLTLLYSDLQNPGIVTECARRCEHSALCRAFVVDYYHQTCHGLFENSSVGSLDLRLSMGKDYFEGFCVPTHVHCDKFWPFDRIIDQVTVGARPSEIVRFISRSECRTRCLEERKFRCLSASYNSFTHECHLYAEDRNSGTLSLQFNKGIDFMENQCAIDVKSCRYHAIERDISIVSVTKSIRGTSTFHCEQACDYEKEFNCRSYTYLDNPDGSVAPGGNLCLLSADNRATSHQGSMQFRPRALYAEKDCAYQKWSNAPPVTTIGNVQSQPSVLPQPPPPSASLSPPTPPVSAIGRIPEYGGGQPQSAPQPVRFYDPPTLTNQASGSGIVPQPDQSTIPMINPRTMNHDQMDHFNGPMGPTMVDPDIYQQQQQQSFNYSHGLQHPYQTIQSNSYSHQAQLTLDDISQHQHIPARCTADEYSFEKTFGYDLRYARRERAPIPSRPGVADYCKEECIRMGERCRAFVVEYGEQHQQNCYFLDEAALENRNQLNKIAGFSYNEKICLKEKTCSKIWAFERIIGFTLNEPADKEIKSIMLRTACQDLCLSERTFQCRSITYDYGRRLCRLFRETRRSKPNSFKLSSDHVDYFENKCANELSTCQYRDFRDRYFIYVDRIRIATSLTDCQRQCDSEPSFQCKSVNYDPVSRECSLSSEDSLAFMPLNGNHRTGSSIDSSIATFQQDSIFSEKGNCEQG</sequence>
<proteinExistence type="predicted"/>
<feature type="domain" description="Apple" evidence="2">
    <location>
        <begin position="239"/>
        <end position="314"/>
    </location>
</feature>
<dbReference type="PROSITE" id="PS50948">
    <property type="entry name" value="PAN"/>
    <property type="match status" value="12"/>
</dbReference>
<evidence type="ECO:0000313" key="3">
    <source>
        <dbReference type="EMBL" id="KAJ6225335.1"/>
    </source>
</evidence>
<feature type="domain" description="Apple" evidence="2">
    <location>
        <begin position="509"/>
        <end position="588"/>
    </location>
</feature>
<dbReference type="EMBL" id="JAPWDV010000001">
    <property type="protein sequence ID" value="KAJ6225335.1"/>
    <property type="molecule type" value="Genomic_DNA"/>
</dbReference>
<feature type="compositionally biased region" description="Pro residues" evidence="1">
    <location>
        <begin position="1052"/>
        <end position="1068"/>
    </location>
</feature>
<feature type="domain" description="Apple" evidence="2">
    <location>
        <begin position="760"/>
        <end position="846"/>
    </location>
</feature>
<comment type="caution">
    <text evidence="3">The sequence shown here is derived from an EMBL/GenBank/DDBJ whole genome shotgun (WGS) entry which is preliminary data.</text>
</comment>
<evidence type="ECO:0000259" key="2">
    <source>
        <dbReference type="PROSITE" id="PS50948"/>
    </source>
</evidence>
<feature type="domain" description="Apple" evidence="2">
    <location>
        <begin position="1287"/>
        <end position="1370"/>
    </location>
</feature>
<dbReference type="PANTHER" id="PTHR47327">
    <property type="entry name" value="FI18240P1-RELATED"/>
    <property type="match status" value="1"/>
</dbReference>
<feature type="compositionally biased region" description="Low complexity" evidence="1">
    <location>
        <begin position="636"/>
        <end position="665"/>
    </location>
</feature>
<dbReference type="SMART" id="SM00473">
    <property type="entry name" value="PAN_AP"/>
    <property type="match status" value="11"/>
</dbReference>
<dbReference type="InterPro" id="IPR003609">
    <property type="entry name" value="Pan_app"/>
</dbReference>
<feature type="domain" description="Apple" evidence="2">
    <location>
        <begin position="416"/>
        <end position="502"/>
    </location>
</feature>
<feature type="domain" description="Apple" evidence="2">
    <location>
        <begin position="942"/>
        <end position="1028"/>
    </location>
</feature>
<reference evidence="3" key="1">
    <citation type="submission" date="2022-12" db="EMBL/GenBank/DDBJ databases">
        <title>Genome assemblies of Blomia tropicalis.</title>
        <authorList>
            <person name="Cui Y."/>
        </authorList>
    </citation>
    <scope>NUCLEOTIDE SEQUENCE</scope>
    <source>
        <tissue evidence="3">Adult mites</tissue>
    </source>
</reference>
<feature type="domain" description="Apple" evidence="2">
    <location>
        <begin position="45"/>
        <end position="132"/>
    </location>
</feature>
<dbReference type="Pfam" id="PF00024">
    <property type="entry name" value="PAN_1"/>
    <property type="match status" value="9"/>
</dbReference>
<dbReference type="Proteomes" id="UP001142055">
    <property type="component" value="Chromosome 1"/>
</dbReference>
<organism evidence="3 4">
    <name type="scientific">Blomia tropicalis</name>
    <name type="common">Mite</name>
    <dbReference type="NCBI Taxonomy" id="40697"/>
    <lineage>
        <taxon>Eukaryota</taxon>
        <taxon>Metazoa</taxon>
        <taxon>Ecdysozoa</taxon>
        <taxon>Arthropoda</taxon>
        <taxon>Chelicerata</taxon>
        <taxon>Arachnida</taxon>
        <taxon>Acari</taxon>
        <taxon>Acariformes</taxon>
        <taxon>Sarcoptiformes</taxon>
        <taxon>Astigmata</taxon>
        <taxon>Glycyphagoidea</taxon>
        <taxon>Echimyopodidae</taxon>
        <taxon>Blomia</taxon>
    </lineage>
</organism>
<feature type="domain" description="Apple" evidence="2">
    <location>
        <begin position="319"/>
        <end position="406"/>
    </location>
</feature>